<evidence type="ECO:0000313" key="3">
    <source>
        <dbReference type="EMBL" id="JAG15952.1"/>
    </source>
</evidence>
<name>A0A0A9X5F2_LYGHE</name>
<dbReference type="PANTHER" id="PTHR18860">
    <property type="entry name" value="14-3-3 PROTEIN"/>
    <property type="match status" value="1"/>
</dbReference>
<dbReference type="AlphaFoldDB" id="A0A0A9X5F2"/>
<dbReference type="SMART" id="SM00101">
    <property type="entry name" value="14_3_3"/>
    <property type="match status" value="1"/>
</dbReference>
<reference evidence="3" key="2">
    <citation type="submission" date="2014-07" db="EMBL/GenBank/DDBJ databases">
        <authorList>
            <person name="Hull J."/>
        </authorList>
    </citation>
    <scope>NUCLEOTIDE SEQUENCE</scope>
</reference>
<dbReference type="EMBL" id="GDHC01017086">
    <property type="protein sequence ID" value="JAQ01543.1"/>
    <property type="molecule type" value="Transcribed_RNA"/>
</dbReference>
<organism evidence="3">
    <name type="scientific">Lygus hesperus</name>
    <name type="common">Western plant bug</name>
    <dbReference type="NCBI Taxonomy" id="30085"/>
    <lineage>
        <taxon>Eukaryota</taxon>
        <taxon>Metazoa</taxon>
        <taxon>Ecdysozoa</taxon>
        <taxon>Arthropoda</taxon>
        <taxon>Hexapoda</taxon>
        <taxon>Insecta</taxon>
        <taxon>Pterygota</taxon>
        <taxon>Neoptera</taxon>
        <taxon>Paraneoptera</taxon>
        <taxon>Hemiptera</taxon>
        <taxon>Heteroptera</taxon>
        <taxon>Panheteroptera</taxon>
        <taxon>Cimicomorpha</taxon>
        <taxon>Miridae</taxon>
        <taxon>Mirini</taxon>
        <taxon>Lygus</taxon>
    </lineage>
</organism>
<feature type="domain" description="14-3-3" evidence="2">
    <location>
        <begin position="1"/>
        <end position="126"/>
    </location>
</feature>
<evidence type="ECO:0000313" key="4">
    <source>
        <dbReference type="EMBL" id="JAQ01543.1"/>
    </source>
</evidence>
<dbReference type="InterPro" id="IPR036815">
    <property type="entry name" value="14-3-3_dom_sf"/>
</dbReference>
<dbReference type="InterPro" id="IPR000308">
    <property type="entry name" value="14-3-3"/>
</dbReference>
<proteinExistence type="inferred from homology"/>
<evidence type="ECO:0000259" key="2">
    <source>
        <dbReference type="SMART" id="SM00101"/>
    </source>
</evidence>
<reference evidence="3" key="1">
    <citation type="journal article" date="2014" name="PLoS ONE">
        <title>Transcriptome-Based Identification of ABC Transporters in the Western Tarnished Plant Bug Lygus hesperus.</title>
        <authorList>
            <person name="Hull J.J."/>
            <person name="Chaney K."/>
            <person name="Geib S.M."/>
            <person name="Fabrick J.A."/>
            <person name="Brent C.S."/>
            <person name="Walsh D."/>
            <person name="Lavine L.C."/>
        </authorList>
    </citation>
    <scope>NUCLEOTIDE SEQUENCE</scope>
</reference>
<dbReference type="EMBL" id="GBHO01027652">
    <property type="protein sequence ID" value="JAG15952.1"/>
    <property type="molecule type" value="Transcribed_RNA"/>
</dbReference>
<dbReference type="Gene3D" id="1.20.190.20">
    <property type="entry name" value="14-3-3 domain"/>
    <property type="match status" value="1"/>
</dbReference>
<protein>
    <submittedName>
        <fullName evidence="3">14-3-3-like protein 1</fullName>
    </submittedName>
</protein>
<sequence length="126" mass="14611">MAGDYYRYLAEFRERKRGFHEKAKLFYQRALDLATGLVKGKKALPPTHPIRLGLALNFSVCYYEILGEHDEARALAKQAFEDAILRLDDLDEHAYKDSILIMGLLRDNLNLWKIEPGSESDPYYDE</sequence>
<dbReference type="CDD" id="cd08774">
    <property type="entry name" value="14-3-3"/>
    <property type="match status" value="1"/>
</dbReference>
<dbReference type="PRINTS" id="PR00305">
    <property type="entry name" value="1433ZETA"/>
</dbReference>
<dbReference type="InterPro" id="IPR023410">
    <property type="entry name" value="14-3-3_domain"/>
</dbReference>
<dbReference type="SUPFAM" id="SSF48445">
    <property type="entry name" value="14-3-3 protein"/>
    <property type="match status" value="1"/>
</dbReference>
<comment type="similarity">
    <text evidence="1">Belongs to the 14-3-3 family.</text>
</comment>
<reference evidence="4" key="3">
    <citation type="journal article" date="2016" name="Gigascience">
        <title>De novo construction of an expanded transcriptome assembly for the western tarnished plant bug, Lygus hesperus.</title>
        <authorList>
            <person name="Tassone E.E."/>
            <person name="Geib S.M."/>
            <person name="Hall B."/>
            <person name="Fabrick J.A."/>
            <person name="Brent C.S."/>
            <person name="Hull J.J."/>
        </authorList>
    </citation>
    <scope>NUCLEOTIDE SEQUENCE</scope>
</reference>
<dbReference type="Pfam" id="PF00244">
    <property type="entry name" value="14-3-3"/>
    <property type="match status" value="1"/>
</dbReference>
<gene>
    <name evidence="3" type="primary">par-5_0</name>
    <name evidence="4" type="synonym">par-5</name>
    <name evidence="3" type="ORF">CM83_27489</name>
    <name evidence="4" type="ORF">g.5786</name>
</gene>
<accession>A0A0A9X5F2</accession>
<evidence type="ECO:0000256" key="1">
    <source>
        <dbReference type="ARBA" id="ARBA00006141"/>
    </source>
</evidence>